<sequence length="201" mass="23487">MPFFSHQTAHSGIERSKTTRALGMDLHCWEEEPVQIGAGFLNMTGVDISFSEEIPRGTPEQYYGRLFIGNHKPNVEPCVASRDATFEIFSYNSRQNPYYRGRHKPEDYWKPFTSPTFTDGSMGKTDPTLMPQFYDRRFPSLPFVRLLEYAEKDLLKCPEYENLYEVWQSETPLAARLIHQTRDILHFSGYIRMHDLPSSYQ</sequence>
<dbReference type="OrthoDB" id="3066419at2759"/>
<reference evidence="1" key="1">
    <citation type="journal article" date="2019" name="Environ. Microbiol.">
        <title>Fungal ecological strategies reflected in gene transcription - a case study of two litter decomposers.</title>
        <authorList>
            <person name="Barbi F."/>
            <person name="Kohler A."/>
            <person name="Barry K."/>
            <person name="Baskaran P."/>
            <person name="Daum C."/>
            <person name="Fauchery L."/>
            <person name="Ihrmark K."/>
            <person name="Kuo A."/>
            <person name="LaButti K."/>
            <person name="Lipzen A."/>
            <person name="Morin E."/>
            <person name="Grigoriev I.V."/>
            <person name="Henrissat B."/>
            <person name="Lindahl B."/>
            <person name="Martin F."/>
        </authorList>
    </citation>
    <scope>NUCLEOTIDE SEQUENCE</scope>
    <source>
        <strain evidence="1">JB14</strain>
    </source>
</reference>
<dbReference type="AlphaFoldDB" id="A0A6A4GL96"/>
<evidence type="ECO:0000313" key="2">
    <source>
        <dbReference type="Proteomes" id="UP000799118"/>
    </source>
</evidence>
<protein>
    <submittedName>
        <fullName evidence="1">Uncharacterized protein</fullName>
    </submittedName>
</protein>
<organism evidence="1 2">
    <name type="scientific">Gymnopus androsaceus JB14</name>
    <dbReference type="NCBI Taxonomy" id="1447944"/>
    <lineage>
        <taxon>Eukaryota</taxon>
        <taxon>Fungi</taxon>
        <taxon>Dikarya</taxon>
        <taxon>Basidiomycota</taxon>
        <taxon>Agaricomycotina</taxon>
        <taxon>Agaricomycetes</taxon>
        <taxon>Agaricomycetidae</taxon>
        <taxon>Agaricales</taxon>
        <taxon>Marasmiineae</taxon>
        <taxon>Omphalotaceae</taxon>
        <taxon>Gymnopus</taxon>
    </lineage>
</organism>
<proteinExistence type="predicted"/>
<dbReference type="EMBL" id="ML769900">
    <property type="protein sequence ID" value="KAE9386216.1"/>
    <property type="molecule type" value="Genomic_DNA"/>
</dbReference>
<keyword evidence="2" id="KW-1185">Reference proteome</keyword>
<accession>A0A6A4GL96</accession>
<gene>
    <name evidence="1" type="ORF">BT96DRAFT_949267</name>
</gene>
<evidence type="ECO:0000313" key="1">
    <source>
        <dbReference type="EMBL" id="KAE9386216.1"/>
    </source>
</evidence>
<name>A0A6A4GL96_9AGAR</name>
<dbReference type="Proteomes" id="UP000799118">
    <property type="component" value="Unassembled WGS sequence"/>
</dbReference>